<feature type="non-terminal residue" evidence="1">
    <location>
        <position position="110"/>
    </location>
</feature>
<evidence type="ECO:0000313" key="1">
    <source>
        <dbReference type="EMBL" id="GAF77766.1"/>
    </source>
</evidence>
<proteinExistence type="predicted"/>
<protein>
    <submittedName>
        <fullName evidence="1">Uncharacterized protein</fullName>
    </submittedName>
</protein>
<sequence length="110" mass="11998">MSDHAGAQLKMWLAESGQSDHQVAFFNLRCCYNGGKKSSLAQLEECWDVHTKLSLSNLLGRMCSGTQPEELSPPLVAVPHVVAVGIPAYQFLLGQKPDGKGQDRYLGTHT</sequence>
<reference evidence="1" key="1">
    <citation type="journal article" date="2014" name="Front. Microbiol.">
        <title>High frequency of phylogenetically diverse reductive dehalogenase-homologous genes in deep subseafloor sedimentary metagenomes.</title>
        <authorList>
            <person name="Kawai M."/>
            <person name="Futagami T."/>
            <person name="Toyoda A."/>
            <person name="Takaki Y."/>
            <person name="Nishi S."/>
            <person name="Hori S."/>
            <person name="Arai W."/>
            <person name="Tsubouchi T."/>
            <person name="Morono Y."/>
            <person name="Uchiyama I."/>
            <person name="Ito T."/>
            <person name="Fujiyama A."/>
            <person name="Inagaki F."/>
            <person name="Takami H."/>
        </authorList>
    </citation>
    <scope>NUCLEOTIDE SEQUENCE</scope>
    <source>
        <strain evidence="1">Expedition CK06-06</strain>
    </source>
</reference>
<dbReference type="AlphaFoldDB" id="X0SRI6"/>
<gene>
    <name evidence="1" type="ORF">S01H1_13677</name>
</gene>
<organism evidence="1">
    <name type="scientific">marine sediment metagenome</name>
    <dbReference type="NCBI Taxonomy" id="412755"/>
    <lineage>
        <taxon>unclassified sequences</taxon>
        <taxon>metagenomes</taxon>
        <taxon>ecological metagenomes</taxon>
    </lineage>
</organism>
<accession>X0SRI6</accession>
<dbReference type="EMBL" id="BARS01007063">
    <property type="protein sequence ID" value="GAF77766.1"/>
    <property type="molecule type" value="Genomic_DNA"/>
</dbReference>
<name>X0SRI6_9ZZZZ</name>
<comment type="caution">
    <text evidence="1">The sequence shown here is derived from an EMBL/GenBank/DDBJ whole genome shotgun (WGS) entry which is preliminary data.</text>
</comment>